<dbReference type="PANTHER" id="PTHR12956">
    <property type="entry name" value="ALKALINE CERAMIDASE-RELATED"/>
    <property type="match status" value="1"/>
</dbReference>
<gene>
    <name evidence="3" type="ORF">SAY87_018266</name>
</gene>
<dbReference type="InterPro" id="IPR048354">
    <property type="entry name" value="TOD1_MUCI70_glycTrfase_dom"/>
</dbReference>
<evidence type="ECO:0000313" key="4">
    <source>
        <dbReference type="Proteomes" id="UP001345219"/>
    </source>
</evidence>
<dbReference type="Proteomes" id="UP001345219">
    <property type="component" value="Chromosome 14"/>
</dbReference>
<reference evidence="3 4" key="1">
    <citation type="journal article" date="2023" name="Hortic Res">
        <title>Pangenome of water caltrop reveals structural variations and asymmetric subgenome divergence after allopolyploidization.</title>
        <authorList>
            <person name="Zhang X."/>
            <person name="Chen Y."/>
            <person name="Wang L."/>
            <person name="Yuan Y."/>
            <person name="Fang M."/>
            <person name="Shi L."/>
            <person name="Lu R."/>
            <person name="Comes H.P."/>
            <person name="Ma Y."/>
            <person name="Chen Y."/>
            <person name="Huang G."/>
            <person name="Zhou Y."/>
            <person name="Zheng Z."/>
            <person name="Qiu Y."/>
        </authorList>
    </citation>
    <scope>NUCLEOTIDE SEQUENCE [LARGE SCALE GENOMIC DNA]</scope>
    <source>
        <tissue evidence="3">Roots</tissue>
    </source>
</reference>
<comment type="caution">
    <text evidence="3">The sequence shown here is derived from an EMBL/GenBank/DDBJ whole genome shotgun (WGS) entry which is preliminary data.</text>
</comment>
<keyword evidence="4" id="KW-1185">Reference proteome</keyword>
<name>A0AAN7L5R2_9MYRT</name>
<feature type="region of interest" description="Disordered" evidence="1">
    <location>
        <begin position="54"/>
        <end position="73"/>
    </location>
</feature>
<feature type="domain" description="TOD1/MUCI70 glycosyltransferase-like" evidence="2">
    <location>
        <begin position="2"/>
        <end position="66"/>
    </location>
</feature>
<evidence type="ECO:0000259" key="2">
    <source>
        <dbReference type="Pfam" id="PF04765"/>
    </source>
</evidence>
<organism evidence="3 4">
    <name type="scientific">Trapa incisa</name>
    <dbReference type="NCBI Taxonomy" id="236973"/>
    <lineage>
        <taxon>Eukaryota</taxon>
        <taxon>Viridiplantae</taxon>
        <taxon>Streptophyta</taxon>
        <taxon>Embryophyta</taxon>
        <taxon>Tracheophyta</taxon>
        <taxon>Spermatophyta</taxon>
        <taxon>Magnoliopsida</taxon>
        <taxon>eudicotyledons</taxon>
        <taxon>Gunneridae</taxon>
        <taxon>Pentapetalae</taxon>
        <taxon>rosids</taxon>
        <taxon>malvids</taxon>
        <taxon>Myrtales</taxon>
        <taxon>Lythraceae</taxon>
        <taxon>Trapa</taxon>
    </lineage>
</organism>
<evidence type="ECO:0000256" key="1">
    <source>
        <dbReference type="SAM" id="MobiDB-lite"/>
    </source>
</evidence>
<dbReference type="EMBL" id="JAXIOK010000002">
    <property type="protein sequence ID" value="KAK4778079.1"/>
    <property type="molecule type" value="Genomic_DNA"/>
</dbReference>
<dbReference type="InterPro" id="IPR006852">
    <property type="entry name" value="TOD1_MUCI70"/>
</dbReference>
<protein>
    <recommendedName>
        <fullName evidence="2">TOD1/MUCI70 glycosyltransferase-like domain-containing protein</fullName>
    </recommendedName>
</protein>
<evidence type="ECO:0000313" key="3">
    <source>
        <dbReference type="EMBL" id="KAK4778079.1"/>
    </source>
</evidence>
<dbReference type="AlphaFoldDB" id="A0AAN7L5R2"/>
<dbReference type="PANTHER" id="PTHR12956:SF17">
    <property type="entry name" value="OS01G0749100 PROTEIN"/>
    <property type="match status" value="1"/>
</dbReference>
<proteinExistence type="predicted"/>
<dbReference type="Pfam" id="PF04765">
    <property type="entry name" value="TOD1_MUCI70"/>
    <property type="match status" value="1"/>
</dbReference>
<sequence length="73" mass="8330">MGVLEALLWRSNFVHAISEHGARTSVYDEAKAVVKENKATPEEVEIQTTQYHRDGLPEDKRFSGKKGRYNAIR</sequence>
<feature type="compositionally biased region" description="Basic residues" evidence="1">
    <location>
        <begin position="63"/>
        <end position="73"/>
    </location>
</feature>
<accession>A0AAN7L5R2</accession>